<keyword evidence="1" id="KW-1133">Transmembrane helix</keyword>
<feature type="transmembrane region" description="Helical" evidence="1">
    <location>
        <begin position="189"/>
        <end position="210"/>
    </location>
</feature>
<name>A0ABX1JDA9_9PSEU</name>
<accession>A0ABX1JDA9</accession>
<evidence type="ECO:0000313" key="2">
    <source>
        <dbReference type="EMBL" id="NKQ57778.1"/>
    </source>
</evidence>
<dbReference type="EMBL" id="JAAXLS010000042">
    <property type="protein sequence ID" value="NKQ57778.1"/>
    <property type="molecule type" value="Genomic_DNA"/>
</dbReference>
<gene>
    <name evidence="2" type="ORF">HFP15_33450</name>
</gene>
<protein>
    <submittedName>
        <fullName evidence="2">Uncharacterized protein</fullName>
    </submittedName>
</protein>
<dbReference type="RefSeq" id="WP_168520975.1">
    <property type="nucleotide sequence ID" value="NZ_JAAXLS010000042.1"/>
</dbReference>
<evidence type="ECO:0000313" key="3">
    <source>
        <dbReference type="Proteomes" id="UP000715441"/>
    </source>
</evidence>
<evidence type="ECO:0000256" key="1">
    <source>
        <dbReference type="SAM" id="Phobius"/>
    </source>
</evidence>
<reference evidence="2 3" key="1">
    <citation type="submission" date="2020-04" db="EMBL/GenBank/DDBJ databases">
        <title>Novel species.</title>
        <authorList>
            <person name="Teo W.F.A."/>
            <person name="Lipun K."/>
            <person name="Srisuk N."/>
            <person name="Duangmal K."/>
        </authorList>
    </citation>
    <scope>NUCLEOTIDE SEQUENCE [LARGE SCALE GENOMIC DNA]</scope>
    <source>
        <strain evidence="2 3">K13G38</strain>
    </source>
</reference>
<keyword evidence="1" id="KW-0812">Transmembrane</keyword>
<sequence>MTVRLALSPVRTTRGTGFPPLPPNAPGRWLDIYVRAQALWWQADRMGTASPGSETSWGELERIKEILAATVSEIEPVWWGRRMRLWWSATPIEAAWGLLHDIEERLVGLTGDEELISEAGKALEHAPQFLKPDDERLRYLRDELTRARASAAPPPNTRTLRAATIAVLAVTHEASDMLYRQSRALRNRMLGASLVSLLAVGVAFAAQVVLLPRGQVLIHTEGTAPSGVPLLALVALAGLIGAVISALPVMASMPTGYRRNPYSLPVQQALLKLCAGPLTAVAGLALVATDVPLNDTAQVVSLAVLFGTAQHALTRIADHKAAQLADTAAGKS</sequence>
<proteinExistence type="predicted"/>
<keyword evidence="3" id="KW-1185">Reference proteome</keyword>
<keyword evidence="1" id="KW-0472">Membrane</keyword>
<organism evidence="2 3">
    <name type="scientific">Amycolatopsis acididurans</name>
    <dbReference type="NCBI Taxonomy" id="2724524"/>
    <lineage>
        <taxon>Bacteria</taxon>
        <taxon>Bacillati</taxon>
        <taxon>Actinomycetota</taxon>
        <taxon>Actinomycetes</taxon>
        <taxon>Pseudonocardiales</taxon>
        <taxon>Pseudonocardiaceae</taxon>
        <taxon>Amycolatopsis</taxon>
    </lineage>
</organism>
<feature type="transmembrane region" description="Helical" evidence="1">
    <location>
        <begin position="230"/>
        <end position="251"/>
    </location>
</feature>
<dbReference type="Proteomes" id="UP000715441">
    <property type="component" value="Unassembled WGS sequence"/>
</dbReference>
<comment type="caution">
    <text evidence="2">The sequence shown here is derived from an EMBL/GenBank/DDBJ whole genome shotgun (WGS) entry which is preliminary data.</text>
</comment>